<evidence type="ECO:0000313" key="8">
    <source>
        <dbReference type="Proteomes" id="UP001213000"/>
    </source>
</evidence>
<dbReference type="CDD" id="cd02932">
    <property type="entry name" value="OYE_YqiM_FMN"/>
    <property type="match status" value="1"/>
</dbReference>
<dbReference type="InterPro" id="IPR001155">
    <property type="entry name" value="OxRdtase_FMN_N"/>
</dbReference>
<evidence type="ECO:0000313" key="7">
    <source>
        <dbReference type="EMBL" id="KAJ3574441.1"/>
    </source>
</evidence>
<dbReference type="SUPFAM" id="SSF51395">
    <property type="entry name" value="FMN-linked oxidoreductases"/>
    <property type="match status" value="1"/>
</dbReference>
<dbReference type="PANTHER" id="PTHR43303:SF4">
    <property type="entry name" value="NADPH DEHYDROGENASE C23G7.10C-RELATED"/>
    <property type="match status" value="1"/>
</dbReference>
<dbReference type="GO" id="GO:0050661">
    <property type="term" value="F:NADP binding"/>
    <property type="evidence" value="ECO:0007669"/>
    <property type="project" value="InterPro"/>
</dbReference>
<gene>
    <name evidence="7" type="ORF">NP233_g1771</name>
</gene>
<organism evidence="7 8">
    <name type="scientific">Leucocoprinus birnbaumii</name>
    <dbReference type="NCBI Taxonomy" id="56174"/>
    <lineage>
        <taxon>Eukaryota</taxon>
        <taxon>Fungi</taxon>
        <taxon>Dikarya</taxon>
        <taxon>Basidiomycota</taxon>
        <taxon>Agaricomycotina</taxon>
        <taxon>Agaricomycetes</taxon>
        <taxon>Agaricomycetidae</taxon>
        <taxon>Agaricales</taxon>
        <taxon>Agaricineae</taxon>
        <taxon>Agaricaceae</taxon>
        <taxon>Leucocoprinus</taxon>
    </lineage>
</organism>
<keyword evidence="5" id="KW-0560">Oxidoreductase</keyword>
<dbReference type="PANTHER" id="PTHR43303">
    <property type="entry name" value="NADPH DEHYDROGENASE C23G7.10C-RELATED"/>
    <property type="match status" value="1"/>
</dbReference>
<dbReference type="Gene3D" id="3.20.20.70">
    <property type="entry name" value="Aldolase class I"/>
    <property type="match status" value="1"/>
</dbReference>
<dbReference type="EMBL" id="JANIEX010000068">
    <property type="protein sequence ID" value="KAJ3574441.1"/>
    <property type="molecule type" value="Genomic_DNA"/>
</dbReference>
<protein>
    <recommendedName>
        <fullName evidence="6">NADH:flavin oxidoreductase/NADH oxidase N-terminal domain-containing protein</fullName>
    </recommendedName>
</protein>
<sequence length="423" mass="47081">MSSFAINKAVPHAREYYPLNEPGISTVLKTTLRKPKLFEPIRLRDVTFKNRIWVSPMMQWSADDGHVTDWHLVHYGSFATHGAGAVTVEGTAVLPEGRLTNEDAGLWKDSQIAPFKRVVSFVQAHDTKIGVQFVHCGRKASTRAPWVQGKLEPGTSAVATREENGWPDQVYAPSEISYHERVYPDPQAATEEYLNKVANAFVDAARRADEAGFDFININAGHGSLIHEFLSPLSNIRSDIYGGQSLENRLRYPLHVIEKVRAAWPEHKPLFVRISATDWAEGPEKDETGKWLQWGVEQSTIFSERLQKIGVDLVDVSTGGNWQQQKIPVGPGYQVPFAAEIKKALPNLAISAVGAITEPEQAENYLQEGKADVISMARELLRNPSWPLYAARQLGVTIKAANQYEGAWIGPIPTSTTRPILRD</sequence>
<dbReference type="GO" id="GO:0003959">
    <property type="term" value="F:NADPH dehydrogenase activity"/>
    <property type="evidence" value="ECO:0007669"/>
    <property type="project" value="InterPro"/>
</dbReference>
<evidence type="ECO:0000259" key="6">
    <source>
        <dbReference type="Pfam" id="PF00724"/>
    </source>
</evidence>
<evidence type="ECO:0000256" key="3">
    <source>
        <dbReference type="ARBA" id="ARBA00022643"/>
    </source>
</evidence>
<evidence type="ECO:0000256" key="5">
    <source>
        <dbReference type="ARBA" id="ARBA00023002"/>
    </source>
</evidence>
<comment type="cofactor">
    <cofactor evidence="1">
        <name>FMN</name>
        <dbReference type="ChEBI" id="CHEBI:58210"/>
    </cofactor>
</comment>
<comment type="caution">
    <text evidence="7">The sequence shown here is derived from an EMBL/GenBank/DDBJ whole genome shotgun (WGS) entry which is preliminary data.</text>
</comment>
<dbReference type="AlphaFoldDB" id="A0AAD5W1I6"/>
<dbReference type="GO" id="GO:0010181">
    <property type="term" value="F:FMN binding"/>
    <property type="evidence" value="ECO:0007669"/>
    <property type="project" value="InterPro"/>
</dbReference>
<evidence type="ECO:0000256" key="4">
    <source>
        <dbReference type="ARBA" id="ARBA00022857"/>
    </source>
</evidence>
<accession>A0AAD5W1I6</accession>
<dbReference type="InterPro" id="IPR013785">
    <property type="entry name" value="Aldolase_TIM"/>
</dbReference>
<keyword evidence="2" id="KW-0285">Flavoprotein</keyword>
<dbReference type="Pfam" id="PF00724">
    <property type="entry name" value="Oxidored_FMN"/>
    <property type="match status" value="1"/>
</dbReference>
<dbReference type="Proteomes" id="UP001213000">
    <property type="component" value="Unassembled WGS sequence"/>
</dbReference>
<evidence type="ECO:0000256" key="2">
    <source>
        <dbReference type="ARBA" id="ARBA00022630"/>
    </source>
</evidence>
<name>A0AAD5W1I6_9AGAR</name>
<keyword evidence="3" id="KW-0288">FMN</keyword>
<evidence type="ECO:0000256" key="1">
    <source>
        <dbReference type="ARBA" id="ARBA00001917"/>
    </source>
</evidence>
<keyword evidence="4" id="KW-0521">NADP</keyword>
<feature type="domain" description="NADH:flavin oxidoreductase/NADH oxidase N-terminal" evidence="6">
    <location>
        <begin position="36"/>
        <end position="393"/>
    </location>
</feature>
<keyword evidence="8" id="KW-1185">Reference proteome</keyword>
<dbReference type="InterPro" id="IPR044152">
    <property type="entry name" value="YqjM-like"/>
</dbReference>
<proteinExistence type="predicted"/>
<reference evidence="7" key="1">
    <citation type="submission" date="2022-07" db="EMBL/GenBank/DDBJ databases">
        <title>Genome Sequence of Leucocoprinus birnbaumii.</title>
        <authorList>
            <person name="Buettner E."/>
        </authorList>
    </citation>
    <scope>NUCLEOTIDE SEQUENCE</scope>
    <source>
        <strain evidence="7">VT141</strain>
    </source>
</reference>